<organism evidence="1 2">
    <name type="scientific">Streptomyces achromogenes</name>
    <dbReference type="NCBI Taxonomy" id="67255"/>
    <lineage>
        <taxon>Bacteria</taxon>
        <taxon>Bacillati</taxon>
        <taxon>Actinomycetota</taxon>
        <taxon>Actinomycetes</taxon>
        <taxon>Kitasatosporales</taxon>
        <taxon>Streptomycetaceae</taxon>
        <taxon>Streptomyces</taxon>
    </lineage>
</organism>
<proteinExistence type="predicted"/>
<comment type="caution">
    <text evidence="1">The sequence shown here is derived from an EMBL/GenBank/DDBJ whole genome shotgun (WGS) entry which is preliminary data.</text>
</comment>
<protein>
    <submittedName>
        <fullName evidence="1">Uncharacterized protein</fullName>
    </submittedName>
</protein>
<evidence type="ECO:0000313" key="1">
    <source>
        <dbReference type="EMBL" id="MDQ0683299.1"/>
    </source>
</evidence>
<sequence length="96" mass="9955">MSVGRYACDWSTRTAWCIGARLACSRADAVAAAGPRTTAVTAHSTVQGLRAALARAPCSVVCAAPVRLLFMIPTSGRFFVSCTTVGRGHGRTLNAA</sequence>
<evidence type="ECO:0000313" key="2">
    <source>
        <dbReference type="Proteomes" id="UP001243364"/>
    </source>
</evidence>
<keyword evidence="2" id="KW-1185">Reference proteome</keyword>
<name>A0ABU0PY18_STRAH</name>
<reference evidence="1 2" key="1">
    <citation type="submission" date="2023-07" db="EMBL/GenBank/DDBJ databases">
        <title>Comparative genomics of wheat-associated soil bacteria to identify genetic determinants of phenazine resistance.</title>
        <authorList>
            <person name="Mouncey N."/>
        </authorList>
    </citation>
    <scope>NUCLEOTIDE SEQUENCE [LARGE SCALE GENOMIC DNA]</scope>
    <source>
        <strain evidence="1 2">W4I19-2</strain>
    </source>
</reference>
<dbReference type="Proteomes" id="UP001243364">
    <property type="component" value="Unassembled WGS sequence"/>
</dbReference>
<dbReference type="EMBL" id="JAUSYA010000001">
    <property type="protein sequence ID" value="MDQ0683299.1"/>
    <property type="molecule type" value="Genomic_DNA"/>
</dbReference>
<accession>A0ABU0PY18</accession>
<gene>
    <name evidence="1" type="ORF">QFZ56_002262</name>
</gene>